<dbReference type="OrthoDB" id="1862401at2759"/>
<dbReference type="GO" id="GO:0016747">
    <property type="term" value="F:acyltransferase activity, transferring groups other than amino-acyl groups"/>
    <property type="evidence" value="ECO:0007669"/>
    <property type="project" value="TreeGrafter"/>
</dbReference>
<dbReference type="InterPro" id="IPR023213">
    <property type="entry name" value="CAT-like_dom_sf"/>
</dbReference>
<sequence length="489" mass="53159">MDSQNSTALFGLTPLDHTLPKIYISYVLAFKTEDPHGGIETLREGMTRLLSTLPLLGGEVIGTPELNGHRDVHQVHLSRSVSHVDDILTVKSHLFPVSKLPTPTPSGASDETSDGETGLSVEDFVPISPLSPWTNRRSVVQFQANRMTDGVALGMSFHHAVFDGTGAEFVLKALAECCRAFKAGSDAAPLASEFANNEGRLRALINEMPVVADEQDHTSKYSTAVKIADMPASEEEARMTSLDTSLVTSRFSFPVPRIEELRAFCNVYVQHSLGLNLVLSANDVLNALLAISMNRESHAHLAESQGPSGAQLLIAANIRKRFRQSDFQNYLGNAVVMVGAPIHGAETTSPTGPAVYGQDIAQLAAVAAEVRKGVLAVDEKHVLSLLSFMQKQEDWSALSIKLAGTLITSWRHLSVYSMDFGEPLGRINGFEMHMIPIPNLCVILPRVVRTTHMDGCSGRADAPWEVNVTMTHAGMKRFMSDPLLVWASK</sequence>
<accession>A0A2J5HGW8</accession>
<feature type="region of interest" description="Disordered" evidence="3">
    <location>
        <begin position="99"/>
        <end position="119"/>
    </location>
</feature>
<dbReference type="PANTHER" id="PTHR31642">
    <property type="entry name" value="TRICHOTHECENE 3-O-ACETYLTRANSFERASE"/>
    <property type="match status" value="1"/>
</dbReference>
<evidence type="ECO:0000256" key="2">
    <source>
        <dbReference type="ARBA" id="ARBA00023315"/>
    </source>
</evidence>
<protein>
    <submittedName>
        <fullName evidence="4">Transferase family-domain-containing protein</fullName>
    </submittedName>
</protein>
<dbReference type="PANTHER" id="PTHR31642:SF270">
    <property type="entry name" value="O-ACYLTRANSFERASE AUSQ"/>
    <property type="match status" value="1"/>
</dbReference>
<keyword evidence="1 4" id="KW-0808">Transferase</keyword>
<dbReference type="EMBL" id="KZ559624">
    <property type="protein sequence ID" value="PLN76224.1"/>
    <property type="molecule type" value="Genomic_DNA"/>
</dbReference>
<reference evidence="5" key="1">
    <citation type="submission" date="2017-12" db="EMBL/GenBank/DDBJ databases">
        <authorList>
            <consortium name="DOE Joint Genome Institute"/>
            <person name="Mondo S.J."/>
            <person name="Kjaerbolling I."/>
            <person name="Vesth T.C."/>
            <person name="Frisvad J.C."/>
            <person name="Nybo J.L."/>
            <person name="Theobald S."/>
            <person name="Kuo A."/>
            <person name="Bowyer P."/>
            <person name="Matsuda Y."/>
            <person name="Lyhne E.K."/>
            <person name="Kogle M.E."/>
            <person name="Clum A."/>
            <person name="Lipzen A."/>
            <person name="Salamov A."/>
            <person name="Ngan C.Y."/>
            <person name="Daum C."/>
            <person name="Chiniquy J."/>
            <person name="Barry K."/>
            <person name="LaButti K."/>
            <person name="Haridas S."/>
            <person name="Simmons B.A."/>
            <person name="Magnuson J.K."/>
            <person name="Mortensen U.H."/>
            <person name="Larsen T.O."/>
            <person name="Grigoriev I.V."/>
            <person name="Baker S.E."/>
            <person name="Andersen M.R."/>
            <person name="Nordberg H.P."/>
            <person name="Cantor M.N."/>
            <person name="Hua S.X."/>
        </authorList>
    </citation>
    <scope>NUCLEOTIDE SEQUENCE [LARGE SCALE GENOMIC DNA]</scope>
    <source>
        <strain evidence="5">IBT 19404</strain>
    </source>
</reference>
<evidence type="ECO:0000256" key="1">
    <source>
        <dbReference type="ARBA" id="ARBA00022679"/>
    </source>
</evidence>
<dbReference type="InterPro" id="IPR050317">
    <property type="entry name" value="Plant_Fungal_Acyltransferase"/>
</dbReference>
<keyword evidence="5" id="KW-1185">Reference proteome</keyword>
<organism evidence="4 5">
    <name type="scientific">Aspergillus taichungensis</name>
    <dbReference type="NCBI Taxonomy" id="482145"/>
    <lineage>
        <taxon>Eukaryota</taxon>
        <taxon>Fungi</taxon>
        <taxon>Dikarya</taxon>
        <taxon>Ascomycota</taxon>
        <taxon>Pezizomycotina</taxon>
        <taxon>Eurotiomycetes</taxon>
        <taxon>Eurotiomycetidae</taxon>
        <taxon>Eurotiales</taxon>
        <taxon>Aspergillaceae</taxon>
        <taxon>Aspergillus</taxon>
        <taxon>Aspergillus subgen. Circumdati</taxon>
    </lineage>
</organism>
<evidence type="ECO:0000313" key="5">
    <source>
        <dbReference type="Proteomes" id="UP000235023"/>
    </source>
</evidence>
<dbReference type="Proteomes" id="UP000235023">
    <property type="component" value="Unassembled WGS sequence"/>
</dbReference>
<name>A0A2J5HGW8_9EURO</name>
<dbReference type="Pfam" id="PF02458">
    <property type="entry name" value="Transferase"/>
    <property type="match status" value="1"/>
</dbReference>
<evidence type="ECO:0000313" key="4">
    <source>
        <dbReference type="EMBL" id="PLN76224.1"/>
    </source>
</evidence>
<dbReference type="AlphaFoldDB" id="A0A2J5HGW8"/>
<proteinExistence type="predicted"/>
<gene>
    <name evidence="4" type="ORF">BDW42DRAFT_179195</name>
</gene>
<evidence type="ECO:0000256" key="3">
    <source>
        <dbReference type="SAM" id="MobiDB-lite"/>
    </source>
</evidence>
<keyword evidence="2" id="KW-0012">Acyltransferase</keyword>
<dbReference type="Gene3D" id="3.30.559.10">
    <property type="entry name" value="Chloramphenicol acetyltransferase-like domain"/>
    <property type="match status" value="2"/>
</dbReference>